<evidence type="ECO:0000313" key="4">
    <source>
        <dbReference type="EMBL" id="EGG13601.1"/>
    </source>
</evidence>
<dbReference type="KEGG" id="dfa:DFA_11362"/>
<dbReference type="InterPro" id="IPR029052">
    <property type="entry name" value="Metallo-depent_PP-like"/>
</dbReference>
<dbReference type="GeneID" id="14865697"/>
<keyword evidence="1" id="KW-0378">Hydrolase</keyword>
<proteinExistence type="predicted"/>
<evidence type="ECO:0000256" key="1">
    <source>
        <dbReference type="ARBA" id="ARBA00022801"/>
    </source>
</evidence>
<dbReference type="GO" id="GO:0005615">
    <property type="term" value="C:extracellular space"/>
    <property type="evidence" value="ECO:0007669"/>
    <property type="project" value="TreeGrafter"/>
</dbReference>
<dbReference type="SUPFAM" id="SSF56300">
    <property type="entry name" value="Metallo-dependent phosphatases"/>
    <property type="match status" value="1"/>
</dbReference>
<dbReference type="STRING" id="1054147.F4QCG6"/>
<sequence length="696" mass="77672">MTRLNSSLWCVVTVIVALMVHNASSYTFMHLSDVHYSSMVNTVLYNDSTLCLASSLFKSQYIQDLEIPIFNDPLTHSGLYGRYGCDTNLELFNSTLVDMFNNYDLGETGFIVFTGDSAGHALPYDDWSNSVITFSKVISETYSGTNTTFIPSIGNNDVFPDYNSSCSDGNLEFLASVWDEWIPESQKANFLKMGSYAVSPAPGLTVLAVNTVLYSVKQKNIFSGDPCGQFAWLTNELEIAAANNNTVYIIGHIFPGLDPFFQIETWKEDYIFQFMDVVKNYTDIVKGGFFGHIHRDEYRSYDLSIPPTPDTQHSAAGHKEEDVFSNSDMFFPLFIGSAISPLYQNNPSYKVYQATPTFSIYNITTYYSDLYVSNFNGYINWTVEYNFAEEYKIQSEFIDGAALADLTTRFFMDPVMYARYDDHRAANFLPDIVDTLCLNSQYSDKAWSNCVQGLSLASAKKMAEELYQHYPFQSTIHNMFFAKFAILIISALFAFSGVNAKDCSKSNGYTTGYTLSSFNAVPLSGGQSESFFEVGDTSVDFHGQRIRVDYEIFSQGNPIINGSFWGFGGNINKAYFLNQGVCTVSPLVTPIPSSIINGTVVDKTKLGSFDVDVIKVEPTPSSGQTLFADPKKCAAVAATIFNVDFTNPGFANMLFFDFVDQYTESFFVLPSQCSQANAQLASFAAPHTPHFSRYLH</sequence>
<evidence type="ECO:0000313" key="5">
    <source>
        <dbReference type="Proteomes" id="UP000007797"/>
    </source>
</evidence>
<dbReference type="Pfam" id="PF25544">
    <property type="entry name" value="Ependymin_amoebozoa"/>
    <property type="match status" value="1"/>
</dbReference>
<dbReference type="Gene3D" id="3.60.21.10">
    <property type="match status" value="1"/>
</dbReference>
<dbReference type="EMBL" id="GL883029">
    <property type="protein sequence ID" value="EGG13601.1"/>
    <property type="molecule type" value="Genomic_DNA"/>
</dbReference>
<organism evidence="4 5">
    <name type="scientific">Cavenderia fasciculata</name>
    <name type="common">Slime mold</name>
    <name type="synonym">Dictyostelium fasciculatum</name>
    <dbReference type="NCBI Taxonomy" id="261658"/>
    <lineage>
        <taxon>Eukaryota</taxon>
        <taxon>Amoebozoa</taxon>
        <taxon>Evosea</taxon>
        <taxon>Eumycetozoa</taxon>
        <taxon>Dictyostelia</taxon>
        <taxon>Acytosteliales</taxon>
        <taxon>Cavenderiaceae</taxon>
        <taxon>Cavenderia</taxon>
    </lineage>
</organism>
<name>F4QCG6_CACFS</name>
<feature type="chain" id="PRO_5003313923" evidence="3">
    <location>
        <begin position="26"/>
        <end position="696"/>
    </location>
</feature>
<dbReference type="GO" id="GO:0008081">
    <property type="term" value="F:phosphoric diester hydrolase activity"/>
    <property type="evidence" value="ECO:0007669"/>
    <property type="project" value="TreeGrafter"/>
</dbReference>
<protein>
    <submittedName>
        <fullName evidence="4">Sphingomyelinase</fullName>
    </submittedName>
</protein>
<keyword evidence="3" id="KW-0732">Signal</keyword>
<dbReference type="OrthoDB" id="348678at2759"/>
<dbReference type="PANTHER" id="PTHR10340">
    <property type="entry name" value="SPHINGOMYELIN PHOSPHODIESTERASE"/>
    <property type="match status" value="1"/>
</dbReference>
<dbReference type="PANTHER" id="PTHR10340:SF53">
    <property type="entry name" value="SPHINGOMYELINASE PHOSPHODIESTERASE D"/>
    <property type="match status" value="1"/>
</dbReference>
<dbReference type="AlphaFoldDB" id="F4QCG6"/>
<dbReference type="InterPro" id="IPR040310">
    <property type="entry name" value="DDB_G0292248"/>
</dbReference>
<dbReference type="RefSeq" id="XP_004350305.1">
    <property type="nucleotide sequence ID" value="XM_004350255.1"/>
</dbReference>
<feature type="signal peptide" evidence="3">
    <location>
        <begin position="1"/>
        <end position="25"/>
    </location>
</feature>
<reference evidence="5" key="1">
    <citation type="journal article" date="2011" name="Genome Res.">
        <title>Phylogeny-wide analysis of social amoeba genomes highlights ancient origins for complex intercellular communication.</title>
        <authorList>
            <person name="Heidel A.J."/>
            <person name="Lawal H.M."/>
            <person name="Felder M."/>
            <person name="Schilde C."/>
            <person name="Helps N.R."/>
            <person name="Tunggal B."/>
            <person name="Rivero F."/>
            <person name="John U."/>
            <person name="Schleicher M."/>
            <person name="Eichinger L."/>
            <person name="Platzer M."/>
            <person name="Noegel A.A."/>
            <person name="Schaap P."/>
            <person name="Gloeckner G."/>
        </authorList>
    </citation>
    <scope>NUCLEOTIDE SEQUENCE [LARGE SCALE GENOMIC DNA]</scope>
    <source>
        <strain evidence="5">SH3</strain>
    </source>
</reference>
<dbReference type="Proteomes" id="UP000007797">
    <property type="component" value="Unassembled WGS sequence"/>
</dbReference>
<keyword evidence="2" id="KW-0325">Glycoprotein</keyword>
<gene>
    <name evidence="4" type="primary">sgmD</name>
    <name evidence="4" type="ORF">DFA_11362</name>
</gene>
<evidence type="ECO:0000256" key="3">
    <source>
        <dbReference type="SAM" id="SignalP"/>
    </source>
</evidence>
<accession>F4QCG6</accession>
<evidence type="ECO:0000256" key="2">
    <source>
        <dbReference type="ARBA" id="ARBA00023180"/>
    </source>
</evidence>
<keyword evidence="5" id="KW-1185">Reference proteome</keyword>